<organism evidence="1">
    <name type="scientific">Pyricularia oryzae (strain Y34)</name>
    <name type="common">Rice blast fungus</name>
    <name type="synonym">Magnaporthe oryzae</name>
    <dbReference type="NCBI Taxonomy" id="1143189"/>
    <lineage>
        <taxon>Eukaryota</taxon>
        <taxon>Fungi</taxon>
        <taxon>Dikarya</taxon>
        <taxon>Ascomycota</taxon>
        <taxon>Pezizomycotina</taxon>
        <taxon>Sordariomycetes</taxon>
        <taxon>Sordariomycetidae</taxon>
        <taxon>Magnaporthales</taxon>
        <taxon>Pyriculariaceae</taxon>
        <taxon>Pyricularia</taxon>
    </lineage>
</organism>
<protein>
    <submittedName>
        <fullName evidence="1">Uncharacterized protein</fullName>
    </submittedName>
</protein>
<evidence type="ECO:0000313" key="1">
    <source>
        <dbReference type="EMBL" id="ELQ34518.1"/>
    </source>
</evidence>
<name>A0AA97NQU2_PYRO3</name>
<dbReference type="Proteomes" id="UP000011086">
    <property type="component" value="Unassembled WGS sequence"/>
</dbReference>
<reference evidence="1" key="1">
    <citation type="journal article" date="2012" name="PLoS Genet.">
        <title>Comparative analysis of the genomes of two field isolates of the rice blast fungus Magnaporthe oryzae.</title>
        <authorList>
            <person name="Xue M."/>
            <person name="Yang J."/>
            <person name="Li Z."/>
            <person name="Hu S."/>
            <person name="Yao N."/>
            <person name="Dean R.A."/>
            <person name="Zhao W."/>
            <person name="Shen M."/>
            <person name="Zhang H."/>
            <person name="Li C."/>
            <person name="Liu L."/>
            <person name="Cao L."/>
            <person name="Xu X."/>
            <person name="Xing Y."/>
            <person name="Hsiang T."/>
            <person name="Zhang Z."/>
            <person name="Xu J.R."/>
            <person name="Peng Y.L."/>
        </authorList>
    </citation>
    <scope>NUCLEOTIDE SEQUENCE</scope>
    <source>
        <strain evidence="1">Y34</strain>
    </source>
</reference>
<accession>A0AA97NQU2</accession>
<proteinExistence type="predicted"/>
<gene>
    <name evidence="1" type="ORF">OOU_Y34scaffold00765g64</name>
</gene>
<dbReference type="EMBL" id="JH793246">
    <property type="protein sequence ID" value="ELQ34518.1"/>
    <property type="molecule type" value="Genomic_DNA"/>
</dbReference>
<dbReference type="AlphaFoldDB" id="A0AA97NQU2"/>
<sequence length="35" mass="3874">MTKKSSLVHTNQYYNAGQLEAKWGIEVPHATLGSN</sequence>